<protein>
    <recommendedName>
        <fullName evidence="3">Glycosyl hydrolase family 98 putative carbohydrate-binding module domain-containing protein</fullName>
    </recommendedName>
</protein>
<evidence type="ECO:0000256" key="2">
    <source>
        <dbReference type="SAM" id="SignalP"/>
    </source>
</evidence>
<dbReference type="InterPro" id="IPR038637">
    <property type="entry name" value="NPCBM_sf"/>
</dbReference>
<dbReference type="InterPro" id="IPR013222">
    <property type="entry name" value="Glyco_hyd_98_carb-bd"/>
</dbReference>
<dbReference type="PROSITE" id="PS51257">
    <property type="entry name" value="PROKAR_LIPOPROTEIN"/>
    <property type="match status" value="1"/>
</dbReference>
<gene>
    <name evidence="4" type="ORF">SAMN04489793_1415</name>
</gene>
<dbReference type="OrthoDB" id="4775268at2"/>
<keyword evidence="5" id="KW-1185">Reference proteome</keyword>
<dbReference type="STRING" id="57704.SAMN04489793_1415"/>
<dbReference type="EMBL" id="FNSA01000003">
    <property type="protein sequence ID" value="SEC05616.1"/>
    <property type="molecule type" value="Genomic_DNA"/>
</dbReference>
<feature type="compositionally biased region" description="Low complexity" evidence="1">
    <location>
        <begin position="35"/>
        <end position="48"/>
    </location>
</feature>
<reference evidence="5" key="1">
    <citation type="submission" date="2016-10" db="EMBL/GenBank/DDBJ databases">
        <authorList>
            <person name="Varghese N."/>
            <person name="Submissions S."/>
        </authorList>
    </citation>
    <scope>NUCLEOTIDE SEQUENCE [LARGE SCALE GENOMIC DNA]</scope>
    <source>
        <strain evidence="5">DSM 44234</strain>
    </source>
</reference>
<name>A0A1H4PDW0_TSUTY</name>
<dbReference type="Pfam" id="PF08305">
    <property type="entry name" value="NPCBM"/>
    <property type="match status" value="1"/>
</dbReference>
<dbReference type="AlphaFoldDB" id="A0A1H4PDW0"/>
<organism evidence="4 5">
    <name type="scientific">Tsukamurella tyrosinosolvens</name>
    <dbReference type="NCBI Taxonomy" id="57704"/>
    <lineage>
        <taxon>Bacteria</taxon>
        <taxon>Bacillati</taxon>
        <taxon>Actinomycetota</taxon>
        <taxon>Actinomycetes</taxon>
        <taxon>Mycobacteriales</taxon>
        <taxon>Tsukamurellaceae</taxon>
        <taxon>Tsukamurella</taxon>
    </lineage>
</organism>
<accession>A0A1H4PDW0</accession>
<evidence type="ECO:0000313" key="4">
    <source>
        <dbReference type="EMBL" id="SEC05616.1"/>
    </source>
</evidence>
<dbReference type="Gene3D" id="2.60.120.1060">
    <property type="entry name" value="NPCBM/NEW2 domain"/>
    <property type="match status" value="1"/>
</dbReference>
<evidence type="ECO:0000259" key="3">
    <source>
        <dbReference type="Pfam" id="PF08305"/>
    </source>
</evidence>
<dbReference type="RefSeq" id="WP_139286095.1">
    <property type="nucleotide sequence ID" value="NZ_CP119372.1"/>
</dbReference>
<dbReference type="Proteomes" id="UP000182241">
    <property type="component" value="Unassembled WGS sequence"/>
</dbReference>
<dbReference type="GeneID" id="300999741"/>
<evidence type="ECO:0000313" key="5">
    <source>
        <dbReference type="Proteomes" id="UP000182241"/>
    </source>
</evidence>
<evidence type="ECO:0000256" key="1">
    <source>
        <dbReference type="SAM" id="MobiDB-lite"/>
    </source>
</evidence>
<feature type="domain" description="Glycosyl hydrolase family 98 putative carbohydrate-binding module" evidence="3">
    <location>
        <begin position="83"/>
        <end position="170"/>
    </location>
</feature>
<sequence>MGWRTSFTALTCAAALATAGCGAQAAPSDEAHPGAHSVEAKAAAASSATTMEQDEPTPTGTPLYTRLASSSAVGDTGQALTATLAGTTYRSATGVWIGCEGTASTAVYRLGGEFARLTGVLGLQPHTPPALRVRISLIVDGETRLAATLTRDGRPQDVAIPLDGARSVTVSALAIDGECAPAAAPYGAIGAASLT</sequence>
<feature type="signal peptide" evidence="2">
    <location>
        <begin position="1"/>
        <end position="25"/>
    </location>
</feature>
<keyword evidence="2" id="KW-0732">Signal</keyword>
<feature type="chain" id="PRO_5010367615" description="Glycosyl hydrolase family 98 putative carbohydrate-binding module domain-containing protein" evidence="2">
    <location>
        <begin position="26"/>
        <end position="195"/>
    </location>
</feature>
<proteinExistence type="predicted"/>
<feature type="region of interest" description="Disordered" evidence="1">
    <location>
        <begin position="24"/>
        <end position="61"/>
    </location>
</feature>